<dbReference type="InterPro" id="IPR029056">
    <property type="entry name" value="Ribokinase-like"/>
</dbReference>
<gene>
    <name evidence="5" type="ORF">D2962_02715</name>
</gene>
<accession>A0A3G2RBU5</accession>
<evidence type="ECO:0000256" key="3">
    <source>
        <dbReference type="ARBA" id="ARBA00022777"/>
    </source>
</evidence>
<evidence type="ECO:0000313" key="6">
    <source>
        <dbReference type="Proteomes" id="UP000280960"/>
    </source>
</evidence>
<protein>
    <submittedName>
        <fullName evidence="5">Sugar kinase</fullName>
    </submittedName>
</protein>
<dbReference type="InterPro" id="IPR050306">
    <property type="entry name" value="PfkB_Carbo_kinase"/>
</dbReference>
<comment type="similarity">
    <text evidence="1">Belongs to the carbohydrate kinase PfkB family.</text>
</comment>
<evidence type="ECO:0000259" key="4">
    <source>
        <dbReference type="Pfam" id="PF00294"/>
    </source>
</evidence>
<reference evidence="5 6" key="1">
    <citation type="submission" date="2018-10" db="EMBL/GenBank/DDBJ databases">
        <authorList>
            <person name="Zhang X."/>
        </authorList>
    </citation>
    <scope>NUCLEOTIDE SEQUENCE [LARGE SCALE GENOMIC DNA]</scope>
    <source>
        <strain evidence="5 6">SK-G1</strain>
    </source>
</reference>
<dbReference type="Gene3D" id="3.40.1190.20">
    <property type="match status" value="1"/>
</dbReference>
<keyword evidence="3 5" id="KW-0418">Kinase</keyword>
<dbReference type="CDD" id="cd01166">
    <property type="entry name" value="KdgK"/>
    <property type="match status" value="1"/>
</dbReference>
<dbReference type="PANTHER" id="PTHR43085">
    <property type="entry name" value="HEXOKINASE FAMILY MEMBER"/>
    <property type="match status" value="1"/>
</dbReference>
<dbReference type="SUPFAM" id="SSF53613">
    <property type="entry name" value="Ribokinase-like"/>
    <property type="match status" value="1"/>
</dbReference>
<name>A0A3G2RBU5_9FIRM</name>
<dbReference type="InterPro" id="IPR011611">
    <property type="entry name" value="PfkB_dom"/>
</dbReference>
<dbReference type="PANTHER" id="PTHR43085:SF57">
    <property type="entry name" value="CARBOHYDRATE KINASE PFKB DOMAIN-CONTAINING PROTEIN"/>
    <property type="match status" value="1"/>
</dbReference>
<dbReference type="EMBL" id="CP033169">
    <property type="protein sequence ID" value="AYO32167.1"/>
    <property type="molecule type" value="Genomic_DNA"/>
</dbReference>
<evidence type="ECO:0000256" key="1">
    <source>
        <dbReference type="ARBA" id="ARBA00010688"/>
    </source>
</evidence>
<keyword evidence="6" id="KW-1185">Reference proteome</keyword>
<keyword evidence="2" id="KW-0808">Transferase</keyword>
<dbReference type="AlphaFoldDB" id="A0A3G2RBU5"/>
<organism evidence="5 6">
    <name type="scientific">Biomaibacter acetigenes</name>
    <dbReference type="NCBI Taxonomy" id="2316383"/>
    <lineage>
        <taxon>Bacteria</taxon>
        <taxon>Bacillati</taxon>
        <taxon>Bacillota</taxon>
        <taxon>Clostridia</taxon>
        <taxon>Thermosediminibacterales</taxon>
        <taxon>Tepidanaerobacteraceae</taxon>
        <taxon>Biomaibacter</taxon>
    </lineage>
</organism>
<feature type="domain" description="Carbohydrate kinase PfkB" evidence="4">
    <location>
        <begin position="8"/>
        <end position="313"/>
    </location>
</feature>
<dbReference type="Pfam" id="PF00294">
    <property type="entry name" value="PfkB"/>
    <property type="match status" value="1"/>
</dbReference>
<proteinExistence type="inferred from homology"/>
<dbReference type="GO" id="GO:0016301">
    <property type="term" value="F:kinase activity"/>
    <property type="evidence" value="ECO:0007669"/>
    <property type="project" value="UniProtKB-KW"/>
</dbReference>
<dbReference type="Proteomes" id="UP000280960">
    <property type="component" value="Chromosome"/>
</dbReference>
<evidence type="ECO:0000256" key="2">
    <source>
        <dbReference type="ARBA" id="ARBA00022679"/>
    </source>
</evidence>
<evidence type="ECO:0000313" key="5">
    <source>
        <dbReference type="EMBL" id="AYO32167.1"/>
    </source>
</evidence>
<dbReference type="KEGG" id="bacg:D2962_02715"/>
<sequence>MARKKEFDVVGFGEVMLRLSPPNKERISQGEVFEKRAGGSELNVVSGISSLGLRTGIVTKLPDNEIGKFIKNKIRFYGVSDDYVIYDRSPHKRLGIYYFESGAHPRKPTVVYDRFGSSFTTLTIDEIDPSVYSSTRIFHVSGISLALSDNVRQAVIQMIKKFKQNGVIVSLDVNYRASLWDETTARDVITSIFHDVDILFVSEETSRRMLQRTGTLEEIMRGFAKDFGIKVIAATERKVISPTRHTWDSRVYSAQEDRFYQESPYEEIEVVDRIGSGDAYVAGVLFGIIKYNCPQKALEFGNAMAAVKNTVPGDLPACDFDEIEQVVKSHKKDGSESEMNR</sequence>